<reference evidence="2 3" key="1">
    <citation type="journal article" date="2010" name="Stand. Genomic Sci.">
        <title>Complete genome sequence of Desulfarculus baarsii type strain (2st14).</title>
        <authorList>
            <person name="Sun H."/>
            <person name="Spring S."/>
            <person name="Lapidus A."/>
            <person name="Davenport K."/>
            <person name="Del Rio T.G."/>
            <person name="Tice H."/>
            <person name="Nolan M."/>
            <person name="Copeland A."/>
            <person name="Cheng J.F."/>
            <person name="Lucas S."/>
            <person name="Tapia R."/>
            <person name="Goodwin L."/>
            <person name="Pitluck S."/>
            <person name="Ivanova N."/>
            <person name="Pagani I."/>
            <person name="Mavromatis K."/>
            <person name="Ovchinnikova G."/>
            <person name="Pati A."/>
            <person name="Chen A."/>
            <person name="Palaniappan K."/>
            <person name="Hauser L."/>
            <person name="Chang Y.J."/>
            <person name="Jeffries C.D."/>
            <person name="Detter J.C."/>
            <person name="Han C."/>
            <person name="Rohde M."/>
            <person name="Brambilla E."/>
            <person name="Goker M."/>
            <person name="Woyke T."/>
            <person name="Bristow J."/>
            <person name="Eisen J.A."/>
            <person name="Markowitz V."/>
            <person name="Hugenholtz P."/>
            <person name="Kyrpides N.C."/>
            <person name="Klenk H.P."/>
            <person name="Land M."/>
        </authorList>
    </citation>
    <scope>NUCLEOTIDE SEQUENCE [LARGE SCALE GENOMIC DNA]</scope>
    <source>
        <strain evidence="3">ATCC 33931 / DSM 2075 / LMG 7858 / VKM B-1802 / 2st14</strain>
    </source>
</reference>
<dbReference type="AlphaFoldDB" id="E1QKL9"/>
<dbReference type="Gene3D" id="1.10.720.10">
    <property type="match status" value="1"/>
</dbReference>
<dbReference type="HOGENOM" id="CLU_203783_0_0_7"/>
<dbReference type="eggNOG" id="ENOG50329T8">
    <property type="taxonomic scope" value="Bacteria"/>
</dbReference>
<gene>
    <name evidence="2" type="ordered locus">Deba_2758</name>
</gene>
<keyword evidence="3" id="KW-1185">Reference proteome</keyword>
<protein>
    <recommendedName>
        <fullName evidence="1">Rho termination factor-like N-terminal domain-containing protein</fullName>
    </recommendedName>
</protein>
<dbReference type="InterPro" id="IPR011112">
    <property type="entry name" value="Rho-like_N"/>
</dbReference>
<dbReference type="GO" id="GO:0006353">
    <property type="term" value="P:DNA-templated transcription termination"/>
    <property type="evidence" value="ECO:0007669"/>
    <property type="project" value="InterPro"/>
</dbReference>
<proteinExistence type="predicted"/>
<dbReference type="EMBL" id="CP002085">
    <property type="protein sequence ID" value="ADK86112.1"/>
    <property type="molecule type" value="Genomic_DNA"/>
</dbReference>
<evidence type="ECO:0000259" key="1">
    <source>
        <dbReference type="Pfam" id="PF07498"/>
    </source>
</evidence>
<dbReference type="KEGG" id="dbr:Deba_2758"/>
<sequence>MPTVKSLRLMAKTLGMENFAKLRKTELIRAIQVAEGNAPCFATIGDCGQGDCLFRDDCQEAMMQMAAAG</sequence>
<organism evidence="2 3">
    <name type="scientific">Desulfarculus baarsii (strain ATCC 33931 / DSM 2075 / LMG 7858 / VKM B-1802 / 2st14)</name>
    <dbReference type="NCBI Taxonomy" id="644282"/>
    <lineage>
        <taxon>Bacteria</taxon>
        <taxon>Pseudomonadati</taxon>
        <taxon>Thermodesulfobacteriota</taxon>
        <taxon>Desulfarculia</taxon>
        <taxon>Desulfarculales</taxon>
        <taxon>Desulfarculaceae</taxon>
        <taxon>Desulfarculus</taxon>
    </lineage>
</organism>
<feature type="domain" description="Rho termination factor-like N-terminal" evidence="1">
    <location>
        <begin position="3"/>
        <end position="31"/>
    </location>
</feature>
<dbReference type="Pfam" id="PF07498">
    <property type="entry name" value="Rho_N"/>
    <property type="match status" value="1"/>
</dbReference>
<name>E1QKL9_DESB2</name>
<dbReference type="RefSeq" id="WP_013259551.1">
    <property type="nucleotide sequence ID" value="NC_014365.1"/>
</dbReference>
<dbReference type="Proteomes" id="UP000009047">
    <property type="component" value="Chromosome"/>
</dbReference>
<dbReference type="STRING" id="644282.Deba_2758"/>
<dbReference type="OrthoDB" id="1687780at2"/>
<evidence type="ECO:0000313" key="2">
    <source>
        <dbReference type="EMBL" id="ADK86112.1"/>
    </source>
</evidence>
<accession>E1QKL9</accession>
<evidence type="ECO:0000313" key="3">
    <source>
        <dbReference type="Proteomes" id="UP000009047"/>
    </source>
</evidence>